<dbReference type="Proteomes" id="UP000449004">
    <property type="component" value="Unassembled WGS sequence"/>
</dbReference>
<feature type="chain" id="PRO_5031086521" evidence="1">
    <location>
        <begin position="31"/>
        <end position="150"/>
    </location>
</feature>
<proteinExistence type="predicted"/>
<feature type="signal peptide" evidence="1">
    <location>
        <begin position="1"/>
        <end position="30"/>
    </location>
</feature>
<dbReference type="EMBL" id="WELC01000014">
    <property type="protein sequence ID" value="KAB7629946.1"/>
    <property type="molecule type" value="Genomic_DNA"/>
</dbReference>
<accession>A0A7V7YFI3</accession>
<comment type="caution">
    <text evidence="2">The sequence shown here is derived from an EMBL/GenBank/DDBJ whole genome shotgun (WGS) entry which is preliminary data.</text>
</comment>
<keyword evidence="1" id="KW-0732">Signal</keyword>
<dbReference type="RefSeq" id="WP_152153095.1">
    <property type="nucleotide sequence ID" value="NZ_WELC01000014.1"/>
</dbReference>
<reference evidence="2 3" key="1">
    <citation type="submission" date="2019-10" db="EMBL/GenBank/DDBJ databases">
        <title>Halotolerant bacteria associated to Saharan-endemic halophytes Stipa tenacissima L. and Atriplex halimus L mitigate salt stress and promote growth of tomato plants.</title>
        <authorList>
            <person name="Dif G."/>
        </authorList>
    </citation>
    <scope>NUCLEOTIDE SEQUENCE [LARGE SCALE GENOMIC DNA]</scope>
    <source>
        <strain evidence="2 3">IS26</strain>
    </source>
</reference>
<gene>
    <name evidence="2" type="ORF">F9K92_12100</name>
</gene>
<dbReference type="PROSITE" id="PS51257">
    <property type="entry name" value="PROKAR_LIPOPROTEIN"/>
    <property type="match status" value="1"/>
</dbReference>
<sequence>MSINHKKHWMFVVALAGTIALTACSPPPQTAENESADAAANPAPVVTQPEVKPLDVLNGLKIVQFGPTSAKAQSVDRLDVWAQADRALDGYEAELWLDGKRLENSAIAGATVTGTIPASLLATKGTFPLEIRVGEDGTKLVSDKVDFIIE</sequence>
<dbReference type="AlphaFoldDB" id="A0A7V7YFI3"/>
<name>A0A7V7YFI3_9GAMM</name>
<protein>
    <submittedName>
        <fullName evidence="2">Uncharacterized protein</fullName>
    </submittedName>
</protein>
<evidence type="ECO:0000256" key="1">
    <source>
        <dbReference type="SAM" id="SignalP"/>
    </source>
</evidence>
<organism evidence="2 3">
    <name type="scientific">Stenotrophomonas rhizophila</name>
    <dbReference type="NCBI Taxonomy" id="216778"/>
    <lineage>
        <taxon>Bacteria</taxon>
        <taxon>Pseudomonadati</taxon>
        <taxon>Pseudomonadota</taxon>
        <taxon>Gammaproteobacteria</taxon>
        <taxon>Lysobacterales</taxon>
        <taxon>Lysobacteraceae</taxon>
        <taxon>Stenotrophomonas</taxon>
    </lineage>
</organism>
<evidence type="ECO:0000313" key="3">
    <source>
        <dbReference type="Proteomes" id="UP000449004"/>
    </source>
</evidence>
<evidence type="ECO:0000313" key="2">
    <source>
        <dbReference type="EMBL" id="KAB7629946.1"/>
    </source>
</evidence>